<dbReference type="InterPro" id="IPR001901">
    <property type="entry name" value="Translocase_SecE/Sec61-g"/>
</dbReference>
<evidence type="ECO:0000256" key="1">
    <source>
        <dbReference type="ARBA" id="ARBA00004370"/>
    </source>
</evidence>
<evidence type="ECO:0000256" key="6">
    <source>
        <dbReference type="ARBA" id="ARBA00022989"/>
    </source>
</evidence>
<keyword evidence="5 9" id="KW-0653">Protein transport</keyword>
<dbReference type="NCBIfam" id="TIGR00964">
    <property type="entry name" value="secE_bact"/>
    <property type="match status" value="1"/>
</dbReference>
<dbReference type="GO" id="GO:0043952">
    <property type="term" value="P:protein transport by the Sec complex"/>
    <property type="evidence" value="ECO:0007669"/>
    <property type="project" value="UniProtKB-UniRule"/>
</dbReference>
<evidence type="ECO:0000256" key="5">
    <source>
        <dbReference type="ARBA" id="ARBA00022927"/>
    </source>
</evidence>
<keyword evidence="8 9" id="KW-0472">Membrane</keyword>
<comment type="subunit">
    <text evidence="9">Component of the Sec protein translocase complex. Heterotrimer consisting of SecY, SecE and SecG subunits. The heterotrimers can form oligomers, although 1 heterotrimer is thought to be able to translocate proteins. Interacts with the ribosome. Interacts with SecDF, and other proteins may be involved. Interacts with SecA.</text>
</comment>
<keyword evidence="7 9" id="KW-0811">Translocation</keyword>
<dbReference type="InterPro" id="IPR038379">
    <property type="entry name" value="SecE_sf"/>
</dbReference>
<comment type="function">
    <text evidence="9">Essential subunit of the Sec protein translocation channel SecYEG. Clamps together the 2 halves of SecY. May contact the channel plug during translocation.</text>
</comment>
<dbReference type="AlphaFoldDB" id="A0A1F5G580"/>
<comment type="similarity">
    <text evidence="9">Belongs to the SecE/SEC61-gamma family.</text>
</comment>
<evidence type="ECO:0000256" key="8">
    <source>
        <dbReference type="ARBA" id="ARBA00023136"/>
    </source>
</evidence>
<gene>
    <name evidence="9" type="primary">secE</name>
    <name evidence="10" type="ORF">A2870_01805</name>
</gene>
<dbReference type="Gene3D" id="1.20.5.1030">
    <property type="entry name" value="Preprotein translocase secy subunit"/>
    <property type="match status" value="1"/>
</dbReference>
<dbReference type="PROSITE" id="PS01067">
    <property type="entry name" value="SECE_SEC61G"/>
    <property type="match status" value="1"/>
</dbReference>
<feature type="transmembrane region" description="Helical" evidence="9">
    <location>
        <begin position="28"/>
        <end position="52"/>
    </location>
</feature>
<dbReference type="Pfam" id="PF00584">
    <property type="entry name" value="SecE"/>
    <property type="match status" value="1"/>
</dbReference>
<proteinExistence type="inferred from homology"/>
<comment type="caution">
    <text evidence="10">The sequence shown here is derived from an EMBL/GenBank/DDBJ whole genome shotgun (WGS) entry which is preliminary data.</text>
</comment>
<keyword evidence="4 9" id="KW-0812">Transmembrane</keyword>
<protein>
    <recommendedName>
        <fullName evidence="9">Protein translocase subunit SecE</fullName>
    </recommendedName>
</protein>
<dbReference type="InterPro" id="IPR005807">
    <property type="entry name" value="SecE_bac"/>
</dbReference>
<dbReference type="EMBL" id="MFAZ01000024">
    <property type="protein sequence ID" value="OGD87026.1"/>
    <property type="molecule type" value="Genomic_DNA"/>
</dbReference>
<dbReference type="GO" id="GO:0008320">
    <property type="term" value="F:protein transmembrane transporter activity"/>
    <property type="evidence" value="ECO:0007669"/>
    <property type="project" value="UniProtKB-UniRule"/>
</dbReference>
<evidence type="ECO:0000256" key="9">
    <source>
        <dbReference type="HAMAP-Rule" id="MF_00422"/>
    </source>
</evidence>
<dbReference type="STRING" id="1797711.A2870_01805"/>
<keyword evidence="6 9" id="KW-1133">Transmembrane helix</keyword>
<sequence length="61" mass="6886">MAFNPIAYFLESRAELAKVVWPTRTETIRLTIIVLLVSVLTGAYITGLDALFTKIAERFIK</sequence>
<dbReference type="PANTHER" id="PTHR33910:SF1">
    <property type="entry name" value="PROTEIN TRANSLOCASE SUBUNIT SECE"/>
    <property type="match status" value="1"/>
</dbReference>
<organism evidence="10 11">
    <name type="scientific">Candidatus Curtissbacteria bacterium RIFCSPHIGHO2_01_FULL_41_11</name>
    <dbReference type="NCBI Taxonomy" id="1797711"/>
    <lineage>
        <taxon>Bacteria</taxon>
        <taxon>Candidatus Curtissiibacteriota</taxon>
    </lineage>
</organism>
<reference evidence="10 11" key="1">
    <citation type="journal article" date="2016" name="Nat. Commun.">
        <title>Thousands of microbial genomes shed light on interconnected biogeochemical processes in an aquifer system.</title>
        <authorList>
            <person name="Anantharaman K."/>
            <person name="Brown C.T."/>
            <person name="Hug L.A."/>
            <person name="Sharon I."/>
            <person name="Castelle C.J."/>
            <person name="Probst A.J."/>
            <person name="Thomas B.C."/>
            <person name="Singh A."/>
            <person name="Wilkins M.J."/>
            <person name="Karaoz U."/>
            <person name="Brodie E.L."/>
            <person name="Williams K.H."/>
            <person name="Hubbard S.S."/>
            <person name="Banfield J.F."/>
        </authorList>
    </citation>
    <scope>NUCLEOTIDE SEQUENCE [LARGE SCALE GENOMIC DNA]</scope>
</reference>
<evidence type="ECO:0000256" key="3">
    <source>
        <dbReference type="ARBA" id="ARBA00022475"/>
    </source>
</evidence>
<evidence type="ECO:0000313" key="10">
    <source>
        <dbReference type="EMBL" id="OGD87026.1"/>
    </source>
</evidence>
<accession>A0A1F5G580</accession>
<name>A0A1F5G580_9BACT</name>
<dbReference type="GO" id="GO:0009306">
    <property type="term" value="P:protein secretion"/>
    <property type="evidence" value="ECO:0007669"/>
    <property type="project" value="UniProtKB-UniRule"/>
</dbReference>
<evidence type="ECO:0000313" key="11">
    <source>
        <dbReference type="Proteomes" id="UP000179102"/>
    </source>
</evidence>
<dbReference type="Proteomes" id="UP000179102">
    <property type="component" value="Unassembled WGS sequence"/>
</dbReference>
<evidence type="ECO:0000256" key="7">
    <source>
        <dbReference type="ARBA" id="ARBA00023010"/>
    </source>
</evidence>
<comment type="subcellular location">
    <subcellularLocation>
        <location evidence="9">Cell membrane</location>
        <topology evidence="9">Single-pass membrane protein</topology>
    </subcellularLocation>
    <subcellularLocation>
        <location evidence="1">Membrane</location>
    </subcellularLocation>
</comment>
<keyword evidence="2 9" id="KW-0813">Transport</keyword>
<evidence type="ECO:0000256" key="4">
    <source>
        <dbReference type="ARBA" id="ARBA00022692"/>
    </source>
</evidence>
<evidence type="ECO:0000256" key="2">
    <source>
        <dbReference type="ARBA" id="ARBA00022448"/>
    </source>
</evidence>
<dbReference type="GO" id="GO:0005886">
    <property type="term" value="C:plasma membrane"/>
    <property type="evidence" value="ECO:0007669"/>
    <property type="project" value="UniProtKB-SubCell"/>
</dbReference>
<keyword evidence="3 9" id="KW-1003">Cell membrane</keyword>
<dbReference type="HAMAP" id="MF_00422">
    <property type="entry name" value="SecE"/>
    <property type="match status" value="1"/>
</dbReference>
<dbReference type="PANTHER" id="PTHR33910">
    <property type="entry name" value="PROTEIN TRANSLOCASE SUBUNIT SECE"/>
    <property type="match status" value="1"/>
</dbReference>
<dbReference type="GO" id="GO:0065002">
    <property type="term" value="P:intracellular protein transmembrane transport"/>
    <property type="evidence" value="ECO:0007669"/>
    <property type="project" value="UniProtKB-UniRule"/>
</dbReference>
<dbReference type="GO" id="GO:0006605">
    <property type="term" value="P:protein targeting"/>
    <property type="evidence" value="ECO:0007669"/>
    <property type="project" value="UniProtKB-UniRule"/>
</dbReference>